<evidence type="ECO:0000256" key="7">
    <source>
        <dbReference type="ARBA" id="ARBA00023136"/>
    </source>
</evidence>
<evidence type="ECO:0000256" key="3">
    <source>
        <dbReference type="ARBA" id="ARBA00022692"/>
    </source>
</evidence>
<proteinExistence type="predicted"/>
<keyword evidence="3" id="KW-0812">Transmembrane</keyword>
<keyword evidence="2" id="KW-0813">Transport</keyword>
<protein>
    <submittedName>
        <fullName evidence="9">Unannotated protein</fullName>
    </submittedName>
</protein>
<gene>
    <name evidence="9" type="ORF">UFOPK1506_00088</name>
</gene>
<keyword evidence="7" id="KW-0472">Membrane</keyword>
<evidence type="ECO:0000256" key="1">
    <source>
        <dbReference type="ARBA" id="ARBA00004167"/>
    </source>
</evidence>
<dbReference type="Pfam" id="PF02416">
    <property type="entry name" value="TatA_B_E"/>
    <property type="match status" value="1"/>
</dbReference>
<accession>A0A6J6C3P3</accession>
<evidence type="ECO:0000256" key="8">
    <source>
        <dbReference type="SAM" id="MobiDB-lite"/>
    </source>
</evidence>
<sequence length="98" mass="10734">MLDIGAGELLGLALVALILVGPNKLPTFAADAARFIRKMRGFAQSATSDLRENLGPGFEDLSVSDLNPKTFIRKQMRQALDDEPQLDKNSVRQDPQLP</sequence>
<keyword evidence="5" id="KW-1133">Transmembrane helix</keyword>
<evidence type="ECO:0000313" key="9">
    <source>
        <dbReference type="EMBL" id="CAB4545657.1"/>
    </source>
</evidence>
<feature type="region of interest" description="Disordered" evidence="8">
    <location>
        <begin position="77"/>
        <end position="98"/>
    </location>
</feature>
<name>A0A6J6C3P3_9ZZZZ</name>
<evidence type="ECO:0000256" key="2">
    <source>
        <dbReference type="ARBA" id="ARBA00022448"/>
    </source>
</evidence>
<evidence type="ECO:0000256" key="5">
    <source>
        <dbReference type="ARBA" id="ARBA00022989"/>
    </source>
</evidence>
<dbReference type="Gene3D" id="1.20.5.3310">
    <property type="match status" value="1"/>
</dbReference>
<organism evidence="9">
    <name type="scientific">freshwater metagenome</name>
    <dbReference type="NCBI Taxonomy" id="449393"/>
    <lineage>
        <taxon>unclassified sequences</taxon>
        <taxon>metagenomes</taxon>
        <taxon>ecological metagenomes</taxon>
    </lineage>
</organism>
<evidence type="ECO:0000256" key="6">
    <source>
        <dbReference type="ARBA" id="ARBA00023010"/>
    </source>
</evidence>
<keyword evidence="6" id="KW-0811">Translocation</keyword>
<reference evidence="9" key="1">
    <citation type="submission" date="2020-05" db="EMBL/GenBank/DDBJ databases">
        <authorList>
            <person name="Chiriac C."/>
            <person name="Salcher M."/>
            <person name="Ghai R."/>
            <person name="Kavagutti S V."/>
        </authorList>
    </citation>
    <scope>NUCLEOTIDE SEQUENCE</scope>
</reference>
<evidence type="ECO:0000256" key="4">
    <source>
        <dbReference type="ARBA" id="ARBA00022927"/>
    </source>
</evidence>
<dbReference type="EMBL" id="CAEZSV010000008">
    <property type="protein sequence ID" value="CAB4545657.1"/>
    <property type="molecule type" value="Genomic_DNA"/>
</dbReference>
<dbReference type="NCBIfam" id="NF002377">
    <property type="entry name" value="PRK01371.1-4"/>
    <property type="match status" value="1"/>
</dbReference>
<keyword evidence="4" id="KW-0653">Protein transport</keyword>
<dbReference type="InterPro" id="IPR003369">
    <property type="entry name" value="TatA/B/E"/>
</dbReference>
<dbReference type="PRINTS" id="PR01506">
    <property type="entry name" value="TATBPROTEIN"/>
</dbReference>
<dbReference type="AlphaFoldDB" id="A0A6J6C3P3"/>
<comment type="subcellular location">
    <subcellularLocation>
        <location evidence="1">Membrane</location>
        <topology evidence="1">Single-pass membrane protein</topology>
    </subcellularLocation>
</comment>